<protein>
    <submittedName>
        <fullName evidence="2">Uncharacterized protein</fullName>
    </submittedName>
</protein>
<evidence type="ECO:0000313" key="2">
    <source>
        <dbReference type="EMBL" id="ERZ99863.1"/>
    </source>
</evidence>
<feature type="region of interest" description="Disordered" evidence="1">
    <location>
        <begin position="1"/>
        <end position="22"/>
    </location>
</feature>
<name>U9SV71_RHIID</name>
<dbReference type="HOGENOM" id="CLU_2923859_0_0_1"/>
<feature type="compositionally biased region" description="Basic and acidic residues" evidence="1">
    <location>
        <begin position="8"/>
        <end position="22"/>
    </location>
</feature>
<proteinExistence type="predicted"/>
<evidence type="ECO:0000256" key="1">
    <source>
        <dbReference type="SAM" id="MobiDB-lite"/>
    </source>
</evidence>
<organism evidence="2">
    <name type="scientific">Rhizophagus irregularis (strain DAOM 181602 / DAOM 197198 / MUCL 43194)</name>
    <name type="common">Arbuscular mycorrhizal fungus</name>
    <name type="synonym">Glomus intraradices</name>
    <dbReference type="NCBI Taxonomy" id="747089"/>
    <lineage>
        <taxon>Eukaryota</taxon>
        <taxon>Fungi</taxon>
        <taxon>Fungi incertae sedis</taxon>
        <taxon>Mucoromycota</taxon>
        <taxon>Glomeromycotina</taxon>
        <taxon>Glomeromycetes</taxon>
        <taxon>Glomerales</taxon>
        <taxon>Glomeraceae</taxon>
        <taxon>Rhizophagus</taxon>
    </lineage>
</organism>
<dbReference type="AlphaFoldDB" id="U9SV71"/>
<reference evidence="2" key="1">
    <citation type="submission" date="2013-07" db="EMBL/GenBank/DDBJ databases">
        <title>The genome of an arbuscular mycorrhizal fungus provides insights into the evolution of the oldest plant symbiosis.</title>
        <authorList>
            <consortium name="DOE Joint Genome Institute"/>
            <person name="Tisserant E."/>
            <person name="Malbreil M."/>
            <person name="Kuo A."/>
            <person name="Kohler A."/>
            <person name="Symeonidi A."/>
            <person name="Balestrini R."/>
            <person name="Charron P."/>
            <person name="Duensing N."/>
            <person name="Frei-dit-Frey N."/>
            <person name="Gianinazzi-Pearson V."/>
            <person name="Gilbert B."/>
            <person name="Handa Y."/>
            <person name="Hijri M."/>
            <person name="Kaul R."/>
            <person name="Kawaguchi M."/>
            <person name="Krajinski F."/>
            <person name="Lammers P."/>
            <person name="Lapierre D."/>
            <person name="Masclaux F.G."/>
            <person name="Murat C."/>
            <person name="Morin E."/>
            <person name="Ndikumana S."/>
            <person name="Pagni M."/>
            <person name="Petitpierre D."/>
            <person name="Requena N."/>
            <person name="Rosikiewicz P."/>
            <person name="Riley R."/>
            <person name="Saito K."/>
            <person name="San Clemente H."/>
            <person name="Shapiro H."/>
            <person name="van Tuinen D."/>
            <person name="Becard G."/>
            <person name="Bonfante P."/>
            <person name="Paszkowski U."/>
            <person name="Shachar-Hill Y."/>
            <person name="Young J.P."/>
            <person name="Sanders I.R."/>
            <person name="Henrissat B."/>
            <person name="Rensing S.A."/>
            <person name="Grigoriev I.V."/>
            <person name="Corradi N."/>
            <person name="Roux C."/>
            <person name="Martin F."/>
        </authorList>
    </citation>
    <scope>NUCLEOTIDE SEQUENCE</scope>
    <source>
        <strain evidence="2">DAOM 197198</strain>
    </source>
</reference>
<dbReference type="EMBL" id="KI297632">
    <property type="protein sequence ID" value="ERZ99863.1"/>
    <property type="molecule type" value="Genomic_DNA"/>
</dbReference>
<sequence length="61" mass="7030">MSSTKAETTADRLDSLSHSNADTDRWPGEHWSESYYLFIFKRLIPSLDASDLAFVMDIGFW</sequence>
<dbReference type="VEuPathDB" id="FungiDB:RhiirFUN_013028"/>
<gene>
    <name evidence="2" type="ORF">GLOINDRAFT_9080</name>
</gene>
<accession>U9SV71</accession>